<name>A0ABS3CU35_9ALTE</name>
<dbReference type="InterPro" id="IPR041492">
    <property type="entry name" value="HAD_2"/>
</dbReference>
<evidence type="ECO:0000313" key="2">
    <source>
        <dbReference type="Proteomes" id="UP000663992"/>
    </source>
</evidence>
<dbReference type="EMBL" id="JAFKCS010000010">
    <property type="protein sequence ID" value="MBN7820633.1"/>
    <property type="molecule type" value="Genomic_DNA"/>
</dbReference>
<evidence type="ECO:0000313" key="1">
    <source>
        <dbReference type="EMBL" id="MBN7820633.1"/>
    </source>
</evidence>
<protein>
    <submittedName>
        <fullName evidence="1">HAD-IA family hydrolase</fullName>
    </submittedName>
</protein>
<dbReference type="InterPro" id="IPR023214">
    <property type="entry name" value="HAD_sf"/>
</dbReference>
<organism evidence="1 2">
    <name type="scientific">Bowmanella yangjiangensis</name>
    <dbReference type="NCBI Taxonomy" id="2811230"/>
    <lineage>
        <taxon>Bacteria</taxon>
        <taxon>Pseudomonadati</taxon>
        <taxon>Pseudomonadota</taxon>
        <taxon>Gammaproteobacteria</taxon>
        <taxon>Alteromonadales</taxon>
        <taxon>Alteromonadaceae</taxon>
        <taxon>Bowmanella</taxon>
    </lineage>
</organism>
<dbReference type="Gene3D" id="1.10.150.240">
    <property type="entry name" value="Putative phosphatase, domain 2"/>
    <property type="match status" value="1"/>
</dbReference>
<dbReference type="PANTHER" id="PTHR43434">
    <property type="entry name" value="PHOSPHOGLYCOLATE PHOSPHATASE"/>
    <property type="match status" value="1"/>
</dbReference>
<dbReference type="NCBIfam" id="TIGR01549">
    <property type="entry name" value="HAD-SF-IA-v1"/>
    <property type="match status" value="1"/>
</dbReference>
<dbReference type="Gene3D" id="3.40.50.1000">
    <property type="entry name" value="HAD superfamily/HAD-like"/>
    <property type="match status" value="1"/>
</dbReference>
<dbReference type="SFLD" id="SFLDS00003">
    <property type="entry name" value="Haloacid_Dehalogenase"/>
    <property type="match status" value="1"/>
</dbReference>
<keyword evidence="1" id="KW-0378">Hydrolase</keyword>
<accession>A0ABS3CU35</accession>
<dbReference type="SFLD" id="SFLDG01129">
    <property type="entry name" value="C1.5:_HAD__Beta-PGM__Phosphata"/>
    <property type="match status" value="1"/>
</dbReference>
<dbReference type="SUPFAM" id="SSF56784">
    <property type="entry name" value="HAD-like"/>
    <property type="match status" value="1"/>
</dbReference>
<gene>
    <name evidence="1" type="ORF">J0A65_12205</name>
</gene>
<proteinExistence type="predicted"/>
<sequence length="215" mass="23635">MYKLVIFDWDGTLMDSGARIVSAMQTAARRANLPVPTDDAVKDIIGISLLPAMQILFGKLPAQQQDLLFESYKQEYVEKDKTPTPMFNGAGDLLDRLSGQGTLLAVATGKARRGLNRVWQETNTGHYFQASRCGDEAESKPSSDMLVQLLNELNVEASQAVMIGDTVYDMQMAQNLNMDRIAVSHGVHSVERLAGHAPRAIVDSLAELQRLLCRG</sequence>
<dbReference type="PANTHER" id="PTHR43434:SF24">
    <property type="entry name" value="HYDROLASE-RELATED"/>
    <property type="match status" value="1"/>
</dbReference>
<dbReference type="InterPro" id="IPR023198">
    <property type="entry name" value="PGP-like_dom2"/>
</dbReference>
<dbReference type="RefSeq" id="WP_206594461.1">
    <property type="nucleotide sequence ID" value="NZ_JAFKCS010000010.1"/>
</dbReference>
<keyword evidence="2" id="KW-1185">Reference proteome</keyword>
<dbReference type="Pfam" id="PF13419">
    <property type="entry name" value="HAD_2"/>
    <property type="match status" value="1"/>
</dbReference>
<dbReference type="InterPro" id="IPR050155">
    <property type="entry name" value="HAD-like_hydrolase_sf"/>
</dbReference>
<dbReference type="GO" id="GO:0016787">
    <property type="term" value="F:hydrolase activity"/>
    <property type="evidence" value="ECO:0007669"/>
    <property type="project" value="UniProtKB-KW"/>
</dbReference>
<dbReference type="Proteomes" id="UP000663992">
    <property type="component" value="Unassembled WGS sequence"/>
</dbReference>
<dbReference type="SFLD" id="SFLDG01135">
    <property type="entry name" value="C1.5.6:_HAD__Beta-PGM__Phospha"/>
    <property type="match status" value="1"/>
</dbReference>
<comment type="caution">
    <text evidence="1">The sequence shown here is derived from an EMBL/GenBank/DDBJ whole genome shotgun (WGS) entry which is preliminary data.</text>
</comment>
<reference evidence="1 2" key="1">
    <citation type="submission" date="2021-03" db="EMBL/GenBank/DDBJ databases">
        <title>novel species isolated from a fishpond in China.</title>
        <authorList>
            <person name="Lu H."/>
            <person name="Cai Z."/>
        </authorList>
    </citation>
    <scope>NUCLEOTIDE SEQUENCE [LARGE SCALE GENOMIC DNA]</scope>
    <source>
        <strain evidence="1 2">Y57</strain>
    </source>
</reference>
<dbReference type="InterPro" id="IPR036412">
    <property type="entry name" value="HAD-like_sf"/>
</dbReference>
<dbReference type="InterPro" id="IPR006439">
    <property type="entry name" value="HAD-SF_hydro_IA"/>
</dbReference>